<gene>
    <name evidence="4" type="ORF">GNP93_08870</name>
</gene>
<evidence type="ECO:0000313" key="5">
    <source>
        <dbReference type="Proteomes" id="UP000450917"/>
    </source>
</evidence>
<keyword evidence="1 4" id="KW-0489">Methyltransferase</keyword>
<dbReference type="GO" id="GO:0008168">
    <property type="term" value="F:methyltransferase activity"/>
    <property type="evidence" value="ECO:0007669"/>
    <property type="project" value="UniProtKB-KW"/>
</dbReference>
<dbReference type="SUPFAM" id="SSF53335">
    <property type="entry name" value="S-adenosyl-L-methionine-dependent methyltransferases"/>
    <property type="match status" value="1"/>
</dbReference>
<keyword evidence="2 4" id="KW-0808">Transferase</keyword>
<dbReference type="Pfam" id="PF13649">
    <property type="entry name" value="Methyltransf_25"/>
    <property type="match status" value="1"/>
</dbReference>
<dbReference type="InterPro" id="IPR041698">
    <property type="entry name" value="Methyltransf_25"/>
</dbReference>
<evidence type="ECO:0000256" key="1">
    <source>
        <dbReference type="ARBA" id="ARBA00022603"/>
    </source>
</evidence>
<dbReference type="GO" id="GO:0032259">
    <property type="term" value="P:methylation"/>
    <property type="evidence" value="ECO:0007669"/>
    <property type="project" value="UniProtKB-KW"/>
</dbReference>
<dbReference type="Proteomes" id="UP000450917">
    <property type="component" value="Unassembled WGS sequence"/>
</dbReference>
<evidence type="ECO:0000313" key="4">
    <source>
        <dbReference type="EMBL" id="MUG70791.1"/>
    </source>
</evidence>
<sequence length="266" mass="29873">MTKKTGKPAAGQQWNAEHYDKQIGFVSELGKGLIALLKAQAGERILDLGCGTGDLAYEIAQMGAHCVGIDYSQEMIDKARSKYPGVRFEQADGQAFRLKDGEQPYDAVFSNAALHWMKRPEQVAESVWLALRPGGRFVAEFGGAGNVETIFCAVRDTVKTYGIDAGERDPWYFPTIGEYASILENQGFQVGYAELYDRPTRLSDGEQGMRHWLKAFAGVFFEGLTEKEKEEAADRCVQLVKPVLYEGGQWMADYRRIRVHAMRPWR</sequence>
<organism evidence="4 5">
    <name type="scientific">Paenibacillus validus</name>
    <dbReference type="NCBI Taxonomy" id="44253"/>
    <lineage>
        <taxon>Bacteria</taxon>
        <taxon>Bacillati</taxon>
        <taxon>Bacillota</taxon>
        <taxon>Bacilli</taxon>
        <taxon>Bacillales</taxon>
        <taxon>Paenibacillaceae</taxon>
        <taxon>Paenibacillus</taxon>
    </lineage>
</organism>
<accession>A0A7X2Z9K9</accession>
<dbReference type="PANTHER" id="PTHR43861">
    <property type="entry name" value="TRANS-ACONITATE 2-METHYLTRANSFERASE-RELATED"/>
    <property type="match status" value="1"/>
</dbReference>
<feature type="domain" description="Methyltransferase" evidence="3">
    <location>
        <begin position="45"/>
        <end position="135"/>
    </location>
</feature>
<evidence type="ECO:0000259" key="3">
    <source>
        <dbReference type="Pfam" id="PF13649"/>
    </source>
</evidence>
<dbReference type="PANTHER" id="PTHR43861:SF1">
    <property type="entry name" value="TRANS-ACONITATE 2-METHYLTRANSFERASE"/>
    <property type="match status" value="1"/>
</dbReference>
<dbReference type="RefSeq" id="WP_054797555.1">
    <property type="nucleotide sequence ID" value="NZ_JBDLZV010000001.1"/>
</dbReference>
<reference evidence="4 5" key="1">
    <citation type="submission" date="2019-11" db="EMBL/GenBank/DDBJ databases">
        <title>Draft genome sequences of five Paenibacillus species of dairy origin.</title>
        <authorList>
            <person name="Olajide A.M."/>
            <person name="Chen S."/>
            <person name="Lapointe G."/>
        </authorList>
    </citation>
    <scope>NUCLEOTIDE SEQUENCE [LARGE SCALE GENOMIC DNA]</scope>
    <source>
        <strain evidence="4 5">2CS3</strain>
    </source>
</reference>
<dbReference type="AlphaFoldDB" id="A0A7X2Z9K9"/>
<dbReference type="InterPro" id="IPR029063">
    <property type="entry name" value="SAM-dependent_MTases_sf"/>
</dbReference>
<protein>
    <submittedName>
        <fullName evidence="4">Methyltransferase domain-containing protein</fullName>
    </submittedName>
</protein>
<comment type="caution">
    <text evidence="4">The sequence shown here is derived from an EMBL/GenBank/DDBJ whole genome shotgun (WGS) entry which is preliminary data.</text>
</comment>
<proteinExistence type="predicted"/>
<name>A0A7X2Z9K9_9BACL</name>
<dbReference type="EMBL" id="WNZX01000006">
    <property type="protein sequence ID" value="MUG70791.1"/>
    <property type="molecule type" value="Genomic_DNA"/>
</dbReference>
<keyword evidence="5" id="KW-1185">Reference proteome</keyword>
<dbReference type="Gene3D" id="3.40.50.150">
    <property type="entry name" value="Vaccinia Virus protein VP39"/>
    <property type="match status" value="1"/>
</dbReference>
<evidence type="ECO:0000256" key="2">
    <source>
        <dbReference type="ARBA" id="ARBA00022679"/>
    </source>
</evidence>
<dbReference type="CDD" id="cd02440">
    <property type="entry name" value="AdoMet_MTases"/>
    <property type="match status" value="1"/>
</dbReference>